<protein>
    <submittedName>
        <fullName evidence="2">Cascade antiviral complex protein</fullName>
    </submittedName>
</protein>
<proteinExistence type="predicted"/>
<reference evidence="2" key="1">
    <citation type="submission" date="2016-10" db="EMBL/GenBank/DDBJ databases">
        <title>Sequence of Gallionella enrichment culture.</title>
        <authorList>
            <person name="Poehlein A."/>
            <person name="Muehling M."/>
            <person name="Daniel R."/>
        </authorList>
    </citation>
    <scope>NUCLEOTIDE SEQUENCE</scope>
</reference>
<dbReference type="InterPro" id="IPR013381">
    <property type="entry name" value="CRISPR-assoc_prot_Cse1"/>
</dbReference>
<evidence type="ECO:0000313" key="2">
    <source>
        <dbReference type="EMBL" id="OIQ90142.1"/>
    </source>
</evidence>
<sequence length="543" mass="59158">MAFNLLASPWLEVRRASGVRTVIRPCDLTSRFNDDPILALDFPRPDWNAALTEFLIGLCALALAVEDAAAWAGYFIEPPAPERLTDGLARFAFAFAFDGEGPCAYQDFDTLAEQELKPVSGLLIDAPGENALRNNSDLFVRRGGVASLGLPYAAAALITLQTYAPSGGAGHRTSLRGGGPLTTLLSPRRRASKASTVATLWDRVWANVPEQSGDGPGPRPEDVFPWLSPTRTSVNGEVVTEENSHPILAFFACPRRIRLVFADTVHCDLSGESGRGASALRTQNYGANYLQWLHPLSPYRNDKKSGFLAIHPQAGPSDYGDWLAWWGGGGGRPAQPLPLWEERRRMVGHLLDEADGMEAFGFQMDNMKARQWLNASLPWIPLQAGAGGPLQEAVEQAISATDAAARALVRAAKIAFYGQRQGDDGGYRLPETLALNALREPGERLWRETEAEFRLLLSSLLARLAQGEAATGDLLAPWLSLLRRQTLRLFDDIVDLDGLTEAAPHRLLWARDKLSFEFANHPKAGVRKALGLAVTPKTRKGAA</sequence>
<dbReference type="Pfam" id="PF09481">
    <property type="entry name" value="CRISPR_Cse1"/>
    <property type="match status" value="1"/>
</dbReference>
<accession>A0A1J5R2G5</accession>
<comment type="caution">
    <text evidence="2">The sequence shown here is derived from an EMBL/GenBank/DDBJ whole genome shotgun (WGS) entry which is preliminary data.</text>
</comment>
<dbReference type="EMBL" id="MLJW01000302">
    <property type="protein sequence ID" value="OIQ90142.1"/>
    <property type="molecule type" value="Genomic_DNA"/>
</dbReference>
<dbReference type="NCBIfam" id="TIGR02547">
    <property type="entry name" value="casA_cse1"/>
    <property type="match status" value="1"/>
</dbReference>
<evidence type="ECO:0000256" key="1">
    <source>
        <dbReference type="SAM" id="MobiDB-lite"/>
    </source>
</evidence>
<feature type="region of interest" description="Disordered" evidence="1">
    <location>
        <begin position="169"/>
        <end position="190"/>
    </location>
</feature>
<dbReference type="CDD" id="cd09729">
    <property type="entry name" value="Cse1_I-E"/>
    <property type="match status" value="1"/>
</dbReference>
<organism evidence="2">
    <name type="scientific">mine drainage metagenome</name>
    <dbReference type="NCBI Taxonomy" id="410659"/>
    <lineage>
        <taxon>unclassified sequences</taxon>
        <taxon>metagenomes</taxon>
        <taxon>ecological metagenomes</taxon>
    </lineage>
</organism>
<name>A0A1J5R2G5_9ZZZZ</name>
<gene>
    <name evidence="2" type="ORF">GALL_279420</name>
</gene>
<dbReference type="AlphaFoldDB" id="A0A1J5R2G5"/>